<dbReference type="InterPro" id="IPR014206">
    <property type="entry name" value="Cyt_c_ubiqinol_oxidase_su3"/>
</dbReference>
<dbReference type="InterPro" id="IPR033946">
    <property type="entry name" value="Ubiquinol_oxase_su3_dom"/>
</dbReference>
<evidence type="ECO:0000256" key="14">
    <source>
        <dbReference type="ARBA" id="ARBA00031884"/>
    </source>
</evidence>
<evidence type="ECO:0000256" key="4">
    <source>
        <dbReference type="ARBA" id="ARBA00014687"/>
    </source>
</evidence>
<comment type="caution">
    <text evidence="20">The sequence shown here is derived from an EMBL/GenBank/DDBJ whole genome shotgun (WGS) entry which is preliminary data.</text>
</comment>
<dbReference type="Gene3D" id="1.20.120.80">
    <property type="entry name" value="Cytochrome c oxidase, subunit III, four-helix bundle"/>
    <property type="match status" value="1"/>
</dbReference>
<keyword evidence="7 17" id="KW-0812">Transmembrane</keyword>
<dbReference type="FunFam" id="1.20.120.80:FF:000001">
    <property type="entry name" value="Cytochrome (Ubi)quinol oxidase subunit III"/>
    <property type="match status" value="1"/>
</dbReference>
<protein>
    <recommendedName>
        <fullName evidence="4">Cytochrome bo(3) ubiquinol oxidase subunit 3</fullName>
    </recommendedName>
    <alternativeName>
        <fullName evidence="15">Cytochrome o ubiquinol oxidase subunit 3</fullName>
    </alternativeName>
    <alternativeName>
        <fullName evidence="13">Oxidase bo(3) subunit 3</fullName>
    </alternativeName>
    <alternativeName>
        <fullName evidence="16">Ubiquinol oxidase polypeptide III</fullName>
    </alternativeName>
    <alternativeName>
        <fullName evidence="14">Ubiquinol oxidase subunit 3</fullName>
    </alternativeName>
</protein>
<evidence type="ECO:0000313" key="21">
    <source>
        <dbReference type="Proteomes" id="UP000289257"/>
    </source>
</evidence>
<evidence type="ECO:0000256" key="7">
    <source>
        <dbReference type="ARBA" id="ARBA00022692"/>
    </source>
</evidence>
<proteinExistence type="inferred from homology"/>
<evidence type="ECO:0000256" key="18">
    <source>
        <dbReference type="SAM" id="Phobius"/>
    </source>
</evidence>
<evidence type="ECO:0000256" key="1">
    <source>
        <dbReference type="ARBA" id="ARBA00004651"/>
    </source>
</evidence>
<feature type="transmembrane region" description="Helical" evidence="18">
    <location>
        <begin position="88"/>
        <end position="104"/>
    </location>
</feature>
<evidence type="ECO:0000256" key="2">
    <source>
        <dbReference type="ARBA" id="ARBA00010581"/>
    </source>
</evidence>
<evidence type="ECO:0000313" key="20">
    <source>
        <dbReference type="EMBL" id="RWZ78895.1"/>
    </source>
</evidence>
<feature type="transmembrane region" description="Helical" evidence="18">
    <location>
        <begin position="166"/>
        <end position="190"/>
    </location>
</feature>
<comment type="function">
    <text evidence="12">Cytochrome bo(3) ubiquinol terminal oxidase is the component of the aerobic respiratory chain of E.coli that predominates when cells are grown at high aeration. Has proton pump activity across the membrane in addition to electron transfer, pumping 2 protons/electron.</text>
</comment>
<feature type="domain" description="Heme-copper oxidase subunit III family profile" evidence="19">
    <location>
        <begin position="1"/>
        <end position="192"/>
    </location>
</feature>
<evidence type="ECO:0000256" key="16">
    <source>
        <dbReference type="ARBA" id="ARBA00032717"/>
    </source>
</evidence>
<dbReference type="AlphaFoldDB" id="A0A4Q0AI70"/>
<evidence type="ECO:0000256" key="9">
    <source>
        <dbReference type="ARBA" id="ARBA00022989"/>
    </source>
</evidence>
<keyword evidence="10" id="KW-0560">Oxidoreductase</keyword>
<keyword evidence="5" id="KW-0813">Transport</keyword>
<dbReference type="Pfam" id="PF00510">
    <property type="entry name" value="COX3"/>
    <property type="match status" value="1"/>
</dbReference>
<feature type="transmembrane region" description="Helical" evidence="18">
    <location>
        <begin position="52"/>
        <end position="76"/>
    </location>
</feature>
<dbReference type="Proteomes" id="UP000289257">
    <property type="component" value="Unassembled WGS sequence"/>
</dbReference>
<dbReference type="PANTHER" id="PTHR11403:SF2">
    <property type="entry name" value="CYTOCHROME BO(3) UBIQUINOL OXIDASE SUBUNIT 3"/>
    <property type="match status" value="1"/>
</dbReference>
<gene>
    <name evidence="20" type="primary">cyoC</name>
    <name evidence="20" type="ORF">EOT05_04070</name>
</gene>
<dbReference type="GO" id="GO:0004129">
    <property type="term" value="F:cytochrome-c oxidase activity"/>
    <property type="evidence" value="ECO:0007669"/>
    <property type="project" value="InterPro"/>
</dbReference>
<organism evidence="20 21">
    <name type="scientific">Candidatus Microsaccharimonas sossegonensis</name>
    <dbReference type="NCBI Taxonomy" id="2506948"/>
    <lineage>
        <taxon>Bacteria</taxon>
        <taxon>Candidatus Saccharimonadota</taxon>
        <taxon>Candidatus Saccharimonadia</taxon>
        <taxon>Candidatus Saccharimonadales</taxon>
        <taxon>Candidatus Saccharimonadaceae</taxon>
        <taxon>Candidatus Microsaccharimonas</taxon>
    </lineage>
</organism>
<feature type="transmembrane region" description="Helical" evidence="18">
    <location>
        <begin position="124"/>
        <end position="154"/>
    </location>
</feature>
<comment type="similarity">
    <text evidence="2 17">Belongs to the cytochrome c oxidase subunit 3 family.</text>
</comment>
<feature type="transmembrane region" description="Helical" evidence="18">
    <location>
        <begin position="21"/>
        <end position="40"/>
    </location>
</feature>
<keyword evidence="9 18" id="KW-1133">Transmembrane helix</keyword>
<dbReference type="CDD" id="cd02863">
    <property type="entry name" value="Ubiquinol_oxidase_III"/>
    <property type="match status" value="1"/>
</dbReference>
<dbReference type="GO" id="GO:0009486">
    <property type="term" value="F:cytochrome bo3 ubiquinol oxidase activity"/>
    <property type="evidence" value="ECO:0007669"/>
    <property type="project" value="InterPro"/>
</dbReference>
<dbReference type="NCBIfam" id="TIGR02842">
    <property type="entry name" value="CyoC"/>
    <property type="match status" value="1"/>
</dbReference>
<evidence type="ECO:0000256" key="12">
    <source>
        <dbReference type="ARBA" id="ARBA00025694"/>
    </source>
</evidence>
<dbReference type="GO" id="GO:0019646">
    <property type="term" value="P:aerobic electron transport chain"/>
    <property type="evidence" value="ECO:0007669"/>
    <property type="project" value="InterPro"/>
</dbReference>
<dbReference type="GO" id="GO:0005886">
    <property type="term" value="C:plasma membrane"/>
    <property type="evidence" value="ECO:0007669"/>
    <property type="project" value="UniProtKB-SubCell"/>
</dbReference>
<accession>A0A4Q0AI70</accession>
<dbReference type="PROSITE" id="PS50253">
    <property type="entry name" value="COX3"/>
    <property type="match status" value="1"/>
</dbReference>
<keyword evidence="21" id="KW-1185">Reference proteome</keyword>
<comment type="subunit">
    <text evidence="3">Heterooctamer of two A chains, two B chains, two C chains and two D chains.</text>
</comment>
<keyword evidence="8" id="KW-0249">Electron transport</keyword>
<keyword evidence="6" id="KW-1003">Cell membrane</keyword>
<keyword evidence="11 18" id="KW-0472">Membrane</keyword>
<dbReference type="EMBL" id="SCKX01000001">
    <property type="protein sequence ID" value="RWZ78895.1"/>
    <property type="molecule type" value="Genomic_DNA"/>
</dbReference>
<evidence type="ECO:0000256" key="13">
    <source>
        <dbReference type="ARBA" id="ARBA00030072"/>
    </source>
</evidence>
<dbReference type="InterPro" id="IPR013833">
    <property type="entry name" value="Cyt_c_oxidase_su3_a-hlx"/>
</dbReference>
<evidence type="ECO:0000256" key="8">
    <source>
        <dbReference type="ARBA" id="ARBA00022982"/>
    </source>
</evidence>
<sequence>MKHPIEAVAVQEKKTIGFWMYLMTDLILFASLFATFAVLRGQTAGGPSGSDIFNMPFVLLETMILLSSSFTVGLAVLGSRRGYKKQTICWLVVTFVLGATFLTLELTEFTRLVAEGYSWQRSAFLSAFFTLVGTHGLHIAVGLLWLVVLIVRLIKFRFRQSDIHRLALFGLFWHFLDVVWIFIFSIVYLIGGLT</sequence>
<dbReference type="InterPro" id="IPR024791">
    <property type="entry name" value="Cyt_c/ubiquinol_Oxase_su3"/>
</dbReference>
<evidence type="ECO:0000256" key="17">
    <source>
        <dbReference type="RuleBase" id="RU003376"/>
    </source>
</evidence>
<evidence type="ECO:0000256" key="3">
    <source>
        <dbReference type="ARBA" id="ARBA00011700"/>
    </source>
</evidence>
<evidence type="ECO:0000256" key="11">
    <source>
        <dbReference type="ARBA" id="ARBA00023136"/>
    </source>
</evidence>
<name>A0A4Q0AI70_9BACT</name>
<comment type="subcellular location">
    <subcellularLocation>
        <location evidence="1 17">Cell membrane</location>
        <topology evidence="1 17">Multi-pass membrane protein</topology>
    </subcellularLocation>
</comment>
<evidence type="ECO:0000256" key="10">
    <source>
        <dbReference type="ARBA" id="ARBA00023002"/>
    </source>
</evidence>
<dbReference type="PANTHER" id="PTHR11403">
    <property type="entry name" value="CYTOCHROME C OXIDASE SUBUNIT III"/>
    <property type="match status" value="1"/>
</dbReference>
<evidence type="ECO:0000256" key="6">
    <source>
        <dbReference type="ARBA" id="ARBA00022475"/>
    </source>
</evidence>
<evidence type="ECO:0000259" key="19">
    <source>
        <dbReference type="PROSITE" id="PS50253"/>
    </source>
</evidence>
<evidence type="ECO:0000256" key="15">
    <source>
        <dbReference type="ARBA" id="ARBA00032189"/>
    </source>
</evidence>
<dbReference type="InterPro" id="IPR035973">
    <property type="entry name" value="Cyt_c_oxidase_su3-like_sf"/>
</dbReference>
<reference evidence="20" key="1">
    <citation type="submission" date="2019-01" db="EMBL/GenBank/DDBJ databases">
        <title>Genomic signatures and co-occurrence patterns of the ultra-small Saccharimodia (Patescibacteria phylum) suggest a symbiotic lifestyle.</title>
        <authorList>
            <person name="Lemos L."/>
            <person name="Medeiros J."/>
            <person name="Andreote F."/>
            <person name="Fernandes G."/>
            <person name="Varani A."/>
            <person name="Oliveira G."/>
            <person name="Pylro V."/>
        </authorList>
    </citation>
    <scope>NUCLEOTIDE SEQUENCE [LARGE SCALE GENOMIC DNA]</scope>
    <source>
        <strain evidence="20">AMD02</strain>
    </source>
</reference>
<dbReference type="InterPro" id="IPR000298">
    <property type="entry name" value="Cyt_c_oxidase-like_su3"/>
</dbReference>
<dbReference type="SUPFAM" id="SSF81452">
    <property type="entry name" value="Cytochrome c oxidase subunit III-like"/>
    <property type="match status" value="1"/>
</dbReference>
<evidence type="ECO:0000256" key="5">
    <source>
        <dbReference type="ARBA" id="ARBA00022448"/>
    </source>
</evidence>